<reference evidence="3 4" key="1">
    <citation type="submission" date="2024-08" db="EMBL/GenBank/DDBJ databases">
        <authorList>
            <person name="Lu H."/>
        </authorList>
    </citation>
    <scope>NUCLEOTIDE SEQUENCE [LARGE SCALE GENOMIC DNA]</scope>
    <source>
        <strain evidence="3 4">LYH14W</strain>
    </source>
</reference>
<dbReference type="InterPro" id="IPR032466">
    <property type="entry name" value="Metal_Hydrolase"/>
</dbReference>
<evidence type="ECO:0000259" key="2">
    <source>
        <dbReference type="Pfam" id="PF01979"/>
    </source>
</evidence>
<dbReference type="Pfam" id="PF00232">
    <property type="entry name" value="Glyco_hydro_1"/>
    <property type="match status" value="2"/>
</dbReference>
<dbReference type="Gene3D" id="2.30.40.10">
    <property type="entry name" value="Urease, subunit C, domain 1"/>
    <property type="match status" value="1"/>
</dbReference>
<dbReference type="InterPro" id="IPR011059">
    <property type="entry name" value="Metal-dep_hydrolase_composite"/>
</dbReference>
<dbReference type="PANTHER" id="PTHR43135:SF3">
    <property type="entry name" value="ALPHA-D-RIBOSE 1-METHYLPHOSPHONATE 5-TRIPHOSPHATE DIPHOSPHATASE"/>
    <property type="match status" value="1"/>
</dbReference>
<dbReference type="InterPro" id="IPR017853">
    <property type="entry name" value="GH"/>
</dbReference>
<dbReference type="InterPro" id="IPR006680">
    <property type="entry name" value="Amidohydro-rel"/>
</dbReference>
<gene>
    <name evidence="3" type="ORF">ACG00Y_20425</name>
</gene>
<evidence type="ECO:0000313" key="4">
    <source>
        <dbReference type="Proteomes" id="UP001606210"/>
    </source>
</evidence>
<name>A0ABW7F717_9BURK</name>
<comment type="caution">
    <text evidence="3">The sequence shown here is derived from an EMBL/GenBank/DDBJ whole genome shotgun (WGS) entry which is preliminary data.</text>
</comment>
<dbReference type="Gene3D" id="3.20.20.140">
    <property type="entry name" value="Metal-dependent hydrolases"/>
    <property type="match status" value="1"/>
</dbReference>
<feature type="domain" description="Amidohydrolase-related" evidence="2">
    <location>
        <begin position="498"/>
        <end position="846"/>
    </location>
</feature>
<sequence>MSKNFPEGFLWGAATAAHQVEGGNGNCDTWAEEWAAGSPYADKSGDAIDHFHRFRDDIALLASFGLKAYRFSVEWARVEPREGEFSAEALAHYRAVVDACVAHGLEPLVTLHHFTSPKWLMALGGWKGERTPALFGRYVERVMPALGPAVKRVVTLNECNIGVLLQSMFAQLGFVPPIGVDVKSWRAPGWRESAAKACGTDVATYCAFQMAGDECGVATISAAHVAAREAIRRVAPGVQVGLSLALSQPQVAPGGEQQAARMWHGNFRQWLPAIEGDDFFALQNYTREIFGPEGQVAPPEGVETTGMRYEFAPQAVASVARRVAHELKLPILITENGYSGDDDTRRIAFVGQALAGLHAAIADGVPLIGYTYWTAFDNFEWVFGYAVRFGLVAVDRATQQRLPKPSAHFLGEIARRNALPDGIATHPQPGTSTELAMDHRYIPPTPEPGVVFTNVRIFDGSGSATFAGELRVDGRRITAVGASVSHDNARVIDGKGGVLMPGLTEAHAHLTWPTSVEKFVPGMSLPPEELTLTAARNARILLDHGFTSAYSAGALGKRIEPALKDMIDSGGMPGPRMVASSVEREPPSDGSLLDPGKVDEHGAGPANVAAFVKGCKDIGAKAVKFLISGESALKPGASLELLYTEEELMAAGEAAREHDLWLTGHAHAAEAVKLGVKAGFRVLYHCTYADEEALDLLESVKDSIFIAPSIGIIQATLDATPPPHFDMTHMKQDAAIVLETQKALVPELRRRGLRLLPGGDYGFPFNPNGRNARDLELFVQHFGYTPAEALHAATALGGQIMGMGDELGQLKEGYLADLLLVDGDPTANVAILQNKHHLKAIMKDGRFHKAPN</sequence>
<organism evidence="3 4">
    <name type="scientific">Pelomonas parva</name>
    <dbReference type="NCBI Taxonomy" id="3299032"/>
    <lineage>
        <taxon>Bacteria</taxon>
        <taxon>Pseudomonadati</taxon>
        <taxon>Pseudomonadota</taxon>
        <taxon>Betaproteobacteria</taxon>
        <taxon>Burkholderiales</taxon>
        <taxon>Sphaerotilaceae</taxon>
        <taxon>Roseateles</taxon>
    </lineage>
</organism>
<accession>A0ABW7F717</accession>
<protein>
    <submittedName>
        <fullName evidence="3">Family 1 glycosylhydrolase</fullName>
    </submittedName>
</protein>
<dbReference type="PROSITE" id="PS00653">
    <property type="entry name" value="GLYCOSYL_HYDROL_F1_2"/>
    <property type="match status" value="1"/>
</dbReference>
<dbReference type="EMBL" id="JBIGHV010000008">
    <property type="protein sequence ID" value="MFG6432296.1"/>
    <property type="molecule type" value="Genomic_DNA"/>
</dbReference>
<proteinExistence type="predicted"/>
<keyword evidence="4" id="KW-1185">Reference proteome</keyword>
<dbReference type="InterPro" id="IPR051781">
    <property type="entry name" value="Metallo-dep_Hydrolase"/>
</dbReference>
<evidence type="ECO:0000256" key="1">
    <source>
        <dbReference type="SAM" id="MobiDB-lite"/>
    </source>
</evidence>
<feature type="region of interest" description="Disordered" evidence="1">
    <location>
        <begin position="573"/>
        <end position="593"/>
    </location>
</feature>
<dbReference type="InterPro" id="IPR033132">
    <property type="entry name" value="GH_1_N_CS"/>
</dbReference>
<dbReference type="SUPFAM" id="SSF51556">
    <property type="entry name" value="Metallo-dependent hydrolases"/>
    <property type="match status" value="1"/>
</dbReference>
<dbReference type="Pfam" id="PF01979">
    <property type="entry name" value="Amidohydro_1"/>
    <property type="match status" value="1"/>
</dbReference>
<dbReference type="Gene3D" id="3.20.20.80">
    <property type="entry name" value="Glycosidases"/>
    <property type="match status" value="1"/>
</dbReference>
<dbReference type="PANTHER" id="PTHR43135">
    <property type="entry name" value="ALPHA-D-RIBOSE 1-METHYLPHOSPHONATE 5-TRIPHOSPHATE DIPHOSPHATASE"/>
    <property type="match status" value="1"/>
</dbReference>
<dbReference type="SUPFAM" id="SSF51445">
    <property type="entry name" value="(Trans)glycosidases"/>
    <property type="match status" value="1"/>
</dbReference>
<dbReference type="RefSeq" id="WP_394482046.1">
    <property type="nucleotide sequence ID" value="NZ_JBIGHV010000008.1"/>
</dbReference>
<dbReference type="InterPro" id="IPR001360">
    <property type="entry name" value="Glyco_hydro_1"/>
</dbReference>
<dbReference type="PRINTS" id="PR00131">
    <property type="entry name" value="GLHYDRLASE1"/>
</dbReference>
<dbReference type="SUPFAM" id="SSF51338">
    <property type="entry name" value="Composite domain of metallo-dependent hydrolases"/>
    <property type="match status" value="1"/>
</dbReference>
<evidence type="ECO:0000313" key="3">
    <source>
        <dbReference type="EMBL" id="MFG6432296.1"/>
    </source>
</evidence>
<dbReference type="Proteomes" id="UP001606210">
    <property type="component" value="Unassembled WGS sequence"/>
</dbReference>